<dbReference type="GO" id="GO:0008654">
    <property type="term" value="P:phospholipid biosynthetic process"/>
    <property type="evidence" value="ECO:0007669"/>
    <property type="project" value="UniProtKB-KW"/>
</dbReference>
<keyword evidence="6" id="KW-0256">Endoplasmic reticulum</keyword>
<dbReference type="AlphaFoldDB" id="A0A8C5N0E3"/>
<keyword evidence="9" id="KW-0496">Mitochondrion</keyword>
<dbReference type="GO" id="GO:0016020">
    <property type="term" value="C:membrane"/>
    <property type="evidence" value="ECO:0007669"/>
    <property type="project" value="UniProtKB-SubCell"/>
</dbReference>
<evidence type="ECO:0000256" key="12">
    <source>
        <dbReference type="ARBA" id="ARBA00023264"/>
    </source>
</evidence>
<gene>
    <name evidence="17" type="primary">SERAC1</name>
</gene>
<dbReference type="Gene3D" id="1.25.10.10">
    <property type="entry name" value="Leucine-rich Repeat Variant"/>
    <property type="match status" value="1"/>
</dbReference>
<keyword evidence="4" id="KW-0444">Lipid biosynthesis</keyword>
<dbReference type="Gene3D" id="3.40.50.1820">
    <property type="entry name" value="alpha/beta hydrolase"/>
    <property type="match status" value="1"/>
</dbReference>
<dbReference type="Ensembl" id="ENSLLET00000022618.1">
    <property type="protein sequence ID" value="ENSLLEP00000021773.1"/>
    <property type="gene ID" value="ENSLLEG00000013819.1"/>
</dbReference>
<dbReference type="GO" id="GO:0005783">
    <property type="term" value="C:endoplasmic reticulum"/>
    <property type="evidence" value="ECO:0007669"/>
    <property type="project" value="UniProtKB-SubCell"/>
</dbReference>
<dbReference type="PANTHER" id="PTHR48182:SF2">
    <property type="entry name" value="PROTEIN SERAC1"/>
    <property type="match status" value="1"/>
</dbReference>
<dbReference type="SUPFAM" id="SSF53474">
    <property type="entry name" value="alpha/beta-Hydrolases"/>
    <property type="match status" value="1"/>
</dbReference>
<evidence type="ECO:0000313" key="18">
    <source>
        <dbReference type="Proteomes" id="UP000694569"/>
    </source>
</evidence>
<evidence type="ECO:0000313" key="17">
    <source>
        <dbReference type="Ensembl" id="ENSLLEP00000021773.1"/>
    </source>
</evidence>
<keyword evidence="11" id="KW-0594">Phospholipid biosynthesis</keyword>
<evidence type="ECO:0000256" key="9">
    <source>
        <dbReference type="ARBA" id="ARBA00023128"/>
    </source>
</evidence>
<evidence type="ECO:0000256" key="6">
    <source>
        <dbReference type="ARBA" id="ARBA00022824"/>
    </source>
</evidence>
<evidence type="ECO:0000256" key="13">
    <source>
        <dbReference type="ARBA" id="ARBA00038024"/>
    </source>
</evidence>
<dbReference type="InterPro" id="IPR029058">
    <property type="entry name" value="AB_hydrolase_fold"/>
</dbReference>
<feature type="transmembrane region" description="Helical" evidence="16">
    <location>
        <begin position="12"/>
        <end position="36"/>
    </location>
</feature>
<comment type="similarity">
    <text evidence="13">Belongs to the SERAC1 family.</text>
</comment>
<dbReference type="SUPFAM" id="SSF48371">
    <property type="entry name" value="ARM repeat"/>
    <property type="match status" value="1"/>
</dbReference>
<keyword evidence="8" id="KW-0443">Lipid metabolism</keyword>
<comment type="subcellular location">
    <subcellularLocation>
        <location evidence="3">Endoplasmic reticulum</location>
    </subcellularLocation>
    <subcellularLocation>
        <location evidence="1">Membrane</location>
        <topology evidence="1">Single-pass membrane protein</topology>
    </subcellularLocation>
    <subcellularLocation>
        <location evidence="2">Mitochondrion</location>
    </subcellularLocation>
</comment>
<evidence type="ECO:0000256" key="5">
    <source>
        <dbReference type="ARBA" id="ARBA00022692"/>
    </source>
</evidence>
<accession>A0A8C5N0E3</accession>
<name>A0A8C5N0E3_9ANUR</name>
<evidence type="ECO:0000256" key="3">
    <source>
        <dbReference type="ARBA" id="ARBA00004240"/>
    </source>
</evidence>
<reference evidence="17" key="2">
    <citation type="submission" date="2025-09" db="UniProtKB">
        <authorList>
            <consortium name="Ensembl"/>
        </authorList>
    </citation>
    <scope>IDENTIFICATION</scope>
</reference>
<organism evidence="17 18">
    <name type="scientific">Leptobrachium leishanense</name>
    <name type="common">Leishan spiny toad</name>
    <dbReference type="NCBI Taxonomy" id="445787"/>
    <lineage>
        <taxon>Eukaryota</taxon>
        <taxon>Metazoa</taxon>
        <taxon>Chordata</taxon>
        <taxon>Craniata</taxon>
        <taxon>Vertebrata</taxon>
        <taxon>Euteleostomi</taxon>
        <taxon>Amphibia</taxon>
        <taxon>Batrachia</taxon>
        <taxon>Anura</taxon>
        <taxon>Pelobatoidea</taxon>
        <taxon>Megophryidae</taxon>
        <taxon>Leptobrachium</taxon>
    </lineage>
</organism>
<feature type="transmembrane region" description="Helical" evidence="16">
    <location>
        <begin position="57"/>
        <end position="78"/>
    </location>
</feature>
<proteinExistence type="inferred from homology"/>
<dbReference type="OrthoDB" id="5086500at2759"/>
<dbReference type="GO" id="GO:0005739">
    <property type="term" value="C:mitochondrion"/>
    <property type="evidence" value="ECO:0007669"/>
    <property type="project" value="UniProtKB-SubCell"/>
</dbReference>
<evidence type="ECO:0000256" key="10">
    <source>
        <dbReference type="ARBA" id="ARBA00023136"/>
    </source>
</evidence>
<keyword evidence="10 16" id="KW-0472">Membrane</keyword>
<evidence type="ECO:0000256" key="8">
    <source>
        <dbReference type="ARBA" id="ARBA00023098"/>
    </source>
</evidence>
<dbReference type="InterPro" id="IPR052374">
    <property type="entry name" value="SERAC1"/>
</dbReference>
<evidence type="ECO:0000256" key="16">
    <source>
        <dbReference type="SAM" id="Phobius"/>
    </source>
</evidence>
<keyword evidence="7 16" id="KW-1133">Transmembrane helix</keyword>
<dbReference type="GeneTree" id="ENSGT00390000003560"/>
<dbReference type="PROSITE" id="PS51257">
    <property type="entry name" value="PROKAR_LIPOPROTEIN"/>
    <property type="match status" value="1"/>
</dbReference>
<keyword evidence="5 16" id="KW-0812">Transmembrane</keyword>
<evidence type="ECO:0000256" key="7">
    <source>
        <dbReference type="ARBA" id="ARBA00022989"/>
    </source>
</evidence>
<reference evidence="17" key="1">
    <citation type="submission" date="2025-08" db="UniProtKB">
        <authorList>
            <consortium name="Ensembl"/>
        </authorList>
    </citation>
    <scope>IDENTIFICATION</scope>
</reference>
<keyword evidence="18" id="KW-1185">Reference proteome</keyword>
<dbReference type="InterPro" id="IPR016024">
    <property type="entry name" value="ARM-type_fold"/>
</dbReference>
<dbReference type="InterPro" id="IPR011989">
    <property type="entry name" value="ARM-like"/>
</dbReference>
<evidence type="ECO:0000256" key="11">
    <source>
        <dbReference type="ARBA" id="ARBA00023209"/>
    </source>
</evidence>
<evidence type="ECO:0000256" key="2">
    <source>
        <dbReference type="ARBA" id="ARBA00004173"/>
    </source>
</evidence>
<evidence type="ECO:0000256" key="1">
    <source>
        <dbReference type="ARBA" id="ARBA00004167"/>
    </source>
</evidence>
<dbReference type="Proteomes" id="UP000694569">
    <property type="component" value="Unplaced"/>
</dbReference>
<keyword evidence="12" id="KW-1208">Phospholipid metabolism</keyword>
<protein>
    <recommendedName>
        <fullName evidence="14">Protein SERAC1</fullName>
    </recommendedName>
    <alternativeName>
        <fullName evidence="15">Serine active site-containing protein 1</fullName>
    </alternativeName>
</protein>
<evidence type="ECO:0000256" key="15">
    <source>
        <dbReference type="ARBA" id="ARBA00041701"/>
    </source>
</evidence>
<sequence length="681" mass="76761">MWRNTGSASTTTFPVVVPVFGVGCKMSLAACCMICCRTISTSSSASRGEWNWKDIRKIAKITGSLVLGGCMFITYEILSLRRSVTLDTQAVKQEKLKSYIYVPAISAEQNDLQGITSKVRKELHKTVRQALEASAKFFNASNGEQSRNSNVEDHELQMWLLLKNTQSSDRMIRLKAVQNLAGICHWHDYQYRTVAQACDRRTTIGLARSKDIDLRFFLPPPSLPKLNDNYSIEDELHRLLSTLPQTELDECVKYFTSLALRESSQSLAAQRRGLWCFGGNGLPYAESLSSVPSEKLEIYSLQALLKHSKIPSHSEKIMLNGGLQLLQRIYLLRKDSQKIQRSIIRIIGNMALHEHLHADIADSGWISILAEVMKSPYVIQSSHAARALSNLDRDTVCEKYHDGIYVLHPHYRTSQPIKADVLFVHGLLGAAFKTWRQQDRDEPLGTSDVQEDDYTDCWPKAWLAAECPGLRIISVEYDTQLSEWKSKCPADSHRKSMTYRSSELLNKLKAAGVGERPIIWISHSMGGLLVKKMLLNASRDQDMQDVLRNTRGVAFYSVPHIGSRLAEYSVNARLLLFPSVEVKELSKDSPALKELNEEFLQFAKNNDFKIISFAETLPTRVGSMMKLHVVPVESADLGIGELIPVEVNHLDICKPKSKDSVIYQRTLQFILDTLPSNTESQ</sequence>
<evidence type="ECO:0000256" key="4">
    <source>
        <dbReference type="ARBA" id="ARBA00022516"/>
    </source>
</evidence>
<dbReference type="PANTHER" id="PTHR48182">
    <property type="entry name" value="PROTEIN SERAC1"/>
    <property type="match status" value="1"/>
</dbReference>
<evidence type="ECO:0000256" key="14">
    <source>
        <dbReference type="ARBA" id="ARBA00040991"/>
    </source>
</evidence>